<dbReference type="STRING" id="1943.AQJ64_00750"/>
<proteinExistence type="predicted"/>
<dbReference type="RefSeq" id="WP_055631716.1">
    <property type="nucleotide sequence ID" value="NZ_KQ948763.1"/>
</dbReference>
<feature type="region of interest" description="Disordered" evidence="7">
    <location>
        <begin position="1"/>
        <end position="23"/>
    </location>
</feature>
<evidence type="ECO:0000256" key="1">
    <source>
        <dbReference type="ARBA" id="ARBA00004429"/>
    </source>
</evidence>
<dbReference type="PANTHER" id="PTHR23513:SF9">
    <property type="entry name" value="ENTEROBACTIN EXPORTER ENTS"/>
    <property type="match status" value="1"/>
</dbReference>
<accession>A0A101TBH1</accession>
<feature type="transmembrane region" description="Helical" evidence="8">
    <location>
        <begin position="294"/>
        <end position="316"/>
    </location>
</feature>
<dbReference type="CDD" id="cd06173">
    <property type="entry name" value="MFS_MefA_like"/>
    <property type="match status" value="1"/>
</dbReference>
<dbReference type="Gene3D" id="1.20.1250.20">
    <property type="entry name" value="MFS general substrate transporter like domains"/>
    <property type="match status" value="1"/>
</dbReference>
<dbReference type="EMBL" id="LMWW01000001">
    <property type="protein sequence ID" value="KUN89244.1"/>
    <property type="molecule type" value="Genomic_DNA"/>
</dbReference>
<evidence type="ECO:0000256" key="7">
    <source>
        <dbReference type="SAM" id="MobiDB-lite"/>
    </source>
</evidence>
<keyword evidence="2" id="KW-0813">Transport</keyword>
<evidence type="ECO:0000256" key="4">
    <source>
        <dbReference type="ARBA" id="ARBA00022692"/>
    </source>
</evidence>
<reference evidence="9 10" key="1">
    <citation type="submission" date="2015-10" db="EMBL/GenBank/DDBJ databases">
        <title>Draft genome sequence of Streptomyces griseoruber DSM 40281, type strain for the species Streptomyces griseoruber.</title>
        <authorList>
            <person name="Ruckert C."/>
            <person name="Winkler A."/>
            <person name="Kalinowski J."/>
            <person name="Kampfer P."/>
            <person name="Glaeser S."/>
        </authorList>
    </citation>
    <scope>NUCLEOTIDE SEQUENCE [LARGE SCALE GENOMIC DNA]</scope>
    <source>
        <strain evidence="9 10">DSM 40281</strain>
    </source>
</reference>
<dbReference type="PANTHER" id="PTHR23513">
    <property type="entry name" value="INTEGRAL MEMBRANE EFFLUX PROTEIN-RELATED"/>
    <property type="match status" value="1"/>
</dbReference>
<feature type="compositionally biased region" description="Basic and acidic residues" evidence="7">
    <location>
        <begin position="1"/>
        <end position="13"/>
    </location>
</feature>
<evidence type="ECO:0000256" key="8">
    <source>
        <dbReference type="SAM" id="Phobius"/>
    </source>
</evidence>
<keyword evidence="3" id="KW-1003">Cell membrane</keyword>
<dbReference type="AlphaFoldDB" id="A0A101TBH1"/>
<keyword evidence="4 8" id="KW-0812">Transmembrane</keyword>
<protein>
    <recommendedName>
        <fullName evidence="11">MFS transporter</fullName>
    </recommendedName>
</protein>
<dbReference type="InterPro" id="IPR036259">
    <property type="entry name" value="MFS_trans_sf"/>
</dbReference>
<evidence type="ECO:0000256" key="5">
    <source>
        <dbReference type="ARBA" id="ARBA00022989"/>
    </source>
</evidence>
<comment type="caution">
    <text evidence="9">The sequence shown here is derived from an EMBL/GenBank/DDBJ whole genome shotgun (WGS) entry which is preliminary data.</text>
</comment>
<feature type="transmembrane region" description="Helical" evidence="8">
    <location>
        <begin position="206"/>
        <end position="225"/>
    </location>
</feature>
<feature type="transmembrane region" description="Helical" evidence="8">
    <location>
        <begin position="323"/>
        <end position="343"/>
    </location>
</feature>
<feature type="transmembrane region" description="Helical" evidence="8">
    <location>
        <begin position="49"/>
        <end position="70"/>
    </location>
</feature>
<evidence type="ECO:0000313" key="10">
    <source>
        <dbReference type="Proteomes" id="UP000052982"/>
    </source>
</evidence>
<feature type="transmembrane region" description="Helical" evidence="8">
    <location>
        <begin position="410"/>
        <end position="432"/>
    </location>
</feature>
<dbReference type="GO" id="GO:0005886">
    <property type="term" value="C:plasma membrane"/>
    <property type="evidence" value="ECO:0007669"/>
    <property type="project" value="UniProtKB-SubCell"/>
</dbReference>
<evidence type="ECO:0000256" key="6">
    <source>
        <dbReference type="ARBA" id="ARBA00023136"/>
    </source>
</evidence>
<comment type="subcellular location">
    <subcellularLocation>
        <location evidence="1">Cell inner membrane</location>
        <topology evidence="1">Multi-pass membrane protein</topology>
    </subcellularLocation>
</comment>
<evidence type="ECO:0000313" key="9">
    <source>
        <dbReference type="EMBL" id="KUN89244.1"/>
    </source>
</evidence>
<keyword evidence="5 8" id="KW-1133">Transmembrane helix</keyword>
<keyword evidence="10" id="KW-1185">Reference proteome</keyword>
<feature type="transmembrane region" description="Helical" evidence="8">
    <location>
        <begin position="82"/>
        <end position="101"/>
    </location>
</feature>
<dbReference type="OrthoDB" id="5494559at2"/>
<keyword evidence="6 8" id="KW-0472">Membrane</keyword>
<dbReference type="InterPro" id="IPR010290">
    <property type="entry name" value="TM_effector"/>
</dbReference>
<sequence>MSIRQETEPDDRTQPGGQPDTLPARRAARLLSKVTLDLTPIRSSRDYRVFWIAQVASLTGSQMTVVALAAQAFLLRHNSLDVGIVSAAQLVSLVFGAFAGGHLGDRVNRRTMLVTLQIAQGLCMVALALGVGLSGTTGLAFLVGLSTALALCTAMDEPVRDALVPSLLRDRDLEAGQVLNQTLFQITSLAGPLVGGVVLSLWNVRAVYIVDALTFAVAAVGYYLIRTGREKNPAGAGPSGPALRGLWSGVRFFLRHPLIQAIAVIDLFAMVFGMPRALFPQLVTDHDTWPSGSLGLLFTAPALGALLAGATGGWIGRVRRQGLGVMVSVGVWGLAIAATGLVLNSLWAVLLLLLVAGAADAVSAVLRVTMMQRHTPVLLRSRVNALFLLFVVGGPRLGDIEAGAVAHWGLRLSIVSGGLLCLTGVVITAVVWPGFAHYRRRELATDKNLREEP</sequence>
<evidence type="ECO:0008006" key="11">
    <source>
        <dbReference type="Google" id="ProtNLM"/>
    </source>
</evidence>
<gene>
    <name evidence="9" type="ORF">AQJ64_00750</name>
</gene>
<dbReference type="Proteomes" id="UP000052982">
    <property type="component" value="Unassembled WGS sequence"/>
</dbReference>
<name>A0A101TBH1_9ACTN</name>
<feature type="transmembrane region" description="Helical" evidence="8">
    <location>
        <begin position="252"/>
        <end position="274"/>
    </location>
</feature>
<dbReference type="SUPFAM" id="SSF103473">
    <property type="entry name" value="MFS general substrate transporter"/>
    <property type="match status" value="1"/>
</dbReference>
<feature type="transmembrane region" description="Helical" evidence="8">
    <location>
        <begin position="349"/>
        <end position="369"/>
    </location>
</feature>
<dbReference type="Pfam" id="PF05977">
    <property type="entry name" value="MFS_3"/>
    <property type="match status" value="1"/>
</dbReference>
<feature type="transmembrane region" description="Helical" evidence="8">
    <location>
        <begin position="381"/>
        <end position="398"/>
    </location>
</feature>
<evidence type="ECO:0000256" key="3">
    <source>
        <dbReference type="ARBA" id="ARBA00022475"/>
    </source>
</evidence>
<organism evidence="9 10">
    <name type="scientific">Streptomyces griseoruber</name>
    <dbReference type="NCBI Taxonomy" id="1943"/>
    <lineage>
        <taxon>Bacteria</taxon>
        <taxon>Bacillati</taxon>
        <taxon>Actinomycetota</taxon>
        <taxon>Actinomycetes</taxon>
        <taxon>Kitasatosporales</taxon>
        <taxon>Streptomycetaceae</taxon>
        <taxon>Streptomyces</taxon>
    </lineage>
</organism>
<evidence type="ECO:0000256" key="2">
    <source>
        <dbReference type="ARBA" id="ARBA00022448"/>
    </source>
</evidence>